<dbReference type="GO" id="GO:0046503">
    <property type="term" value="P:glycerolipid catabolic process"/>
    <property type="evidence" value="ECO:0007669"/>
    <property type="project" value="TreeGrafter"/>
</dbReference>
<dbReference type="InterPro" id="IPR050471">
    <property type="entry name" value="AB_hydrolase"/>
</dbReference>
<dbReference type="EMBL" id="FOSL01000010">
    <property type="protein sequence ID" value="SFK66965.1"/>
    <property type="molecule type" value="Genomic_DNA"/>
</dbReference>
<feature type="domain" description="AB hydrolase-1" evidence="1">
    <location>
        <begin position="62"/>
        <end position="302"/>
    </location>
</feature>
<name>A0A1I4BDV6_9HYPH</name>
<dbReference type="InterPro" id="IPR000073">
    <property type="entry name" value="AB_hydrolase_1"/>
</dbReference>
<dbReference type="PANTHER" id="PTHR43433">
    <property type="entry name" value="HYDROLASE, ALPHA/BETA FOLD FAMILY PROTEIN"/>
    <property type="match status" value="1"/>
</dbReference>
<evidence type="ECO:0000313" key="3">
    <source>
        <dbReference type="Proteomes" id="UP000323300"/>
    </source>
</evidence>
<protein>
    <submittedName>
        <fullName evidence="2">Pimeloyl-ACP methyl ester carboxylesterase</fullName>
    </submittedName>
</protein>
<keyword evidence="3" id="KW-1185">Reference proteome</keyword>
<dbReference type="Proteomes" id="UP000323300">
    <property type="component" value="Unassembled WGS sequence"/>
</dbReference>
<proteinExistence type="predicted"/>
<dbReference type="Gene3D" id="3.40.50.1820">
    <property type="entry name" value="alpha/beta hydrolase"/>
    <property type="match status" value="1"/>
</dbReference>
<dbReference type="PANTHER" id="PTHR43433:SF5">
    <property type="entry name" value="AB HYDROLASE-1 DOMAIN-CONTAINING PROTEIN"/>
    <property type="match status" value="1"/>
</dbReference>
<dbReference type="Pfam" id="PF00561">
    <property type="entry name" value="Abhydrolase_1"/>
    <property type="match status" value="1"/>
</dbReference>
<accession>A0A1I4BDV6</accession>
<dbReference type="InterPro" id="IPR029058">
    <property type="entry name" value="AB_hydrolase_fold"/>
</dbReference>
<reference evidence="2 3" key="1">
    <citation type="submission" date="2016-10" db="EMBL/GenBank/DDBJ databases">
        <authorList>
            <person name="Varghese N."/>
            <person name="Submissions S."/>
        </authorList>
    </citation>
    <scope>NUCLEOTIDE SEQUENCE [LARGE SCALE GENOMIC DNA]</scope>
    <source>
        <strain evidence="2 3">DSM 21822</strain>
    </source>
</reference>
<dbReference type="PRINTS" id="PR00111">
    <property type="entry name" value="ABHYDROLASE"/>
</dbReference>
<evidence type="ECO:0000259" key="1">
    <source>
        <dbReference type="Pfam" id="PF00561"/>
    </source>
</evidence>
<dbReference type="SUPFAM" id="SSF53474">
    <property type="entry name" value="alpha/beta-Hydrolases"/>
    <property type="match status" value="1"/>
</dbReference>
<evidence type="ECO:0000313" key="2">
    <source>
        <dbReference type="EMBL" id="SFK66965.1"/>
    </source>
</evidence>
<organism evidence="2 3">
    <name type="scientific">Neomesorhizobium albiziae</name>
    <dbReference type="NCBI Taxonomy" id="335020"/>
    <lineage>
        <taxon>Bacteria</taxon>
        <taxon>Pseudomonadati</taxon>
        <taxon>Pseudomonadota</taxon>
        <taxon>Alphaproteobacteria</taxon>
        <taxon>Hyphomicrobiales</taxon>
        <taxon>Phyllobacteriaceae</taxon>
        <taxon>Neomesorhizobium</taxon>
    </lineage>
</organism>
<dbReference type="GO" id="GO:0004806">
    <property type="term" value="F:triacylglycerol lipase activity"/>
    <property type="evidence" value="ECO:0007669"/>
    <property type="project" value="TreeGrafter"/>
</dbReference>
<gene>
    <name evidence="2" type="ORF">SAMN04488498_11082</name>
</gene>
<sequence>MEHVLNISKRNLIQAATAATVTNLLGARGAFPEEGNIDMSTKTIRADGVVIATQSFGDPEDPAVLLIMGAMASMLWWPEEFCRQIAAGGRHVIRYDNRDTGLSTKYAPGEPSYGFDDMADDAIRVLDGYGIEKADVVGMSLGGMIGQIVALKYPERVLSFTAISTSPLGTDTSHLPQTTQAYMEHSEAGASVDWSDRQQAIDFVVKDVGMIAGTAHPFDEAAALAFIESDYDRSGGYLSATNHFMLSGGDGFKGRLPKMRVPLLVIHGTADPIFPVEHGEALAGAVPGSRLVKLQGGGHELHRQDWQEIAAAILDHTKS</sequence>
<dbReference type="AlphaFoldDB" id="A0A1I4BDV6"/>